<comment type="caution">
    <text evidence="1">The sequence shown here is derived from an EMBL/GenBank/DDBJ whole genome shotgun (WGS) entry which is preliminary data.</text>
</comment>
<accession>A0A6N8F1N9</accession>
<dbReference type="GeneID" id="77012374"/>
<dbReference type="AlphaFoldDB" id="A0A6N8F1N9"/>
<sequence>MKKSTADHSAVFFALSECTRVAFKSDKLHFLGTPKFKRLPQALFVPIPLISNCNGCHGAYFAENQ</sequence>
<dbReference type="RefSeq" id="WP_124333748.1">
    <property type="nucleotide sequence ID" value="NZ_BGML01000042.1"/>
</dbReference>
<name>A0A6N8F1N9_PAEMA</name>
<dbReference type="EMBL" id="WNZZ01000043">
    <property type="protein sequence ID" value="MUG26407.1"/>
    <property type="molecule type" value="Genomic_DNA"/>
</dbReference>
<gene>
    <name evidence="1" type="ORF">GNQ08_29115</name>
</gene>
<evidence type="ECO:0000313" key="1">
    <source>
        <dbReference type="EMBL" id="MUG26407.1"/>
    </source>
</evidence>
<organism evidence="1 2">
    <name type="scientific">Paenibacillus macerans</name>
    <name type="common">Bacillus macerans</name>
    <dbReference type="NCBI Taxonomy" id="44252"/>
    <lineage>
        <taxon>Bacteria</taxon>
        <taxon>Bacillati</taxon>
        <taxon>Bacillota</taxon>
        <taxon>Bacilli</taxon>
        <taxon>Bacillales</taxon>
        <taxon>Paenibacillaceae</taxon>
        <taxon>Paenibacillus</taxon>
    </lineage>
</organism>
<protein>
    <submittedName>
        <fullName evidence="1">Uncharacterized protein</fullName>
    </submittedName>
</protein>
<evidence type="ECO:0000313" key="2">
    <source>
        <dbReference type="Proteomes" id="UP000442469"/>
    </source>
</evidence>
<proteinExistence type="predicted"/>
<reference evidence="1 2" key="1">
    <citation type="submission" date="2019-11" db="EMBL/GenBank/DDBJ databases">
        <title>Draft genome sequences of five Paenibacillus species of dairy origin.</title>
        <authorList>
            <person name="Olajide A.M."/>
            <person name="Chen S."/>
            <person name="Lapointe G."/>
        </authorList>
    </citation>
    <scope>NUCLEOTIDE SEQUENCE [LARGE SCALE GENOMIC DNA]</scope>
    <source>
        <strain evidence="1 2">3CT49</strain>
    </source>
</reference>
<dbReference type="Proteomes" id="UP000442469">
    <property type="component" value="Unassembled WGS sequence"/>
</dbReference>